<dbReference type="GeneID" id="4704829"/>
<dbReference type="KEGG" id="act:ACLA_093310"/>
<keyword evidence="2" id="KW-1185">Reference proteome</keyword>
<accession>A1CFI3</accession>
<evidence type="ECO:0008006" key="3">
    <source>
        <dbReference type="Google" id="ProtNLM"/>
    </source>
</evidence>
<reference evidence="1 2" key="1">
    <citation type="journal article" date="2008" name="PLoS Genet.">
        <title>Genomic islands in the pathogenic filamentous fungus Aspergillus fumigatus.</title>
        <authorList>
            <person name="Fedorova N.D."/>
            <person name="Khaldi N."/>
            <person name="Joardar V.S."/>
            <person name="Maiti R."/>
            <person name="Amedeo P."/>
            <person name="Anderson M.J."/>
            <person name="Crabtree J."/>
            <person name="Silva J.C."/>
            <person name="Badger J.H."/>
            <person name="Albarraq A."/>
            <person name="Angiuoli S."/>
            <person name="Bussey H."/>
            <person name="Bowyer P."/>
            <person name="Cotty P.J."/>
            <person name="Dyer P.S."/>
            <person name="Egan A."/>
            <person name="Galens K."/>
            <person name="Fraser-Liggett C.M."/>
            <person name="Haas B.J."/>
            <person name="Inman J.M."/>
            <person name="Kent R."/>
            <person name="Lemieux S."/>
            <person name="Malavazi I."/>
            <person name="Orvis J."/>
            <person name="Roemer T."/>
            <person name="Ronning C.M."/>
            <person name="Sundaram J.P."/>
            <person name="Sutton G."/>
            <person name="Turner G."/>
            <person name="Venter J.C."/>
            <person name="White O.R."/>
            <person name="Whitty B.R."/>
            <person name="Youngman P."/>
            <person name="Wolfe K.H."/>
            <person name="Goldman G.H."/>
            <person name="Wortman J.R."/>
            <person name="Jiang B."/>
            <person name="Denning D.W."/>
            <person name="Nierman W.C."/>
        </authorList>
    </citation>
    <scope>NUCLEOTIDE SEQUENCE [LARGE SCALE GENOMIC DNA]</scope>
    <source>
        <strain evidence="2">ATCC 1007 / CBS 513.65 / DSM 816 / NCTC 3887 / NRRL 1</strain>
    </source>
</reference>
<proteinExistence type="predicted"/>
<dbReference type="PANTHER" id="PTHR37542:SF3">
    <property type="entry name" value="PRION-INHIBITION AND PROPAGATION HELO DOMAIN-CONTAINING PROTEIN"/>
    <property type="match status" value="1"/>
</dbReference>
<evidence type="ECO:0000313" key="2">
    <source>
        <dbReference type="Proteomes" id="UP000006701"/>
    </source>
</evidence>
<dbReference type="PANTHER" id="PTHR37542">
    <property type="entry name" value="HELO DOMAIN-CONTAINING PROTEIN-RELATED"/>
    <property type="match status" value="1"/>
</dbReference>
<dbReference type="Proteomes" id="UP000006701">
    <property type="component" value="Unassembled WGS sequence"/>
</dbReference>
<dbReference type="RefSeq" id="XP_001273058.1">
    <property type="nucleotide sequence ID" value="XM_001273057.1"/>
</dbReference>
<dbReference type="EMBL" id="DS027052">
    <property type="protein sequence ID" value="EAW11632.1"/>
    <property type="molecule type" value="Genomic_DNA"/>
</dbReference>
<protein>
    <recommendedName>
        <fullName evidence="3">Protein kinase domain-containing protein</fullName>
    </recommendedName>
</protein>
<organism evidence="1 2">
    <name type="scientific">Aspergillus clavatus (strain ATCC 1007 / CBS 513.65 / DSM 816 / NCTC 3887 / NRRL 1 / QM 1276 / 107)</name>
    <dbReference type="NCBI Taxonomy" id="344612"/>
    <lineage>
        <taxon>Eukaryota</taxon>
        <taxon>Fungi</taxon>
        <taxon>Dikarya</taxon>
        <taxon>Ascomycota</taxon>
        <taxon>Pezizomycotina</taxon>
        <taxon>Eurotiomycetes</taxon>
        <taxon>Eurotiomycetidae</taxon>
        <taxon>Eurotiales</taxon>
        <taxon>Aspergillaceae</taxon>
        <taxon>Aspergillus</taxon>
        <taxon>Aspergillus subgen. Fumigati</taxon>
    </lineage>
</organism>
<name>A1CFI3_ASPCL</name>
<sequence length="202" mass="22671">MEESTFLYDYPPNTETSLLIVHTVGWLHRNICSENILFFKPKPTTAAATPLTHPYLTGFTFSRADSPVEISDQASEDPLLGIYRHPAALGEPTASYAMYMAHYSLGAVLVEIAEWRPLKHIVKKHIDVTRGEVDVSLAALAGIQGWLGCEPVERGQVAFRMGEVYGRAVSWLLMEGTEHWRCGWREWEWQYRAASGFPAVCG</sequence>
<dbReference type="InterPro" id="IPR011009">
    <property type="entry name" value="Kinase-like_dom_sf"/>
</dbReference>
<dbReference type="HOGENOM" id="CLU_1354325_0_0_1"/>
<dbReference type="VEuPathDB" id="FungiDB:ACLA_093310"/>
<dbReference type="OrthoDB" id="1911848at2759"/>
<gene>
    <name evidence="1" type="ORF">ACLA_093310</name>
</gene>
<dbReference type="AlphaFoldDB" id="A1CFI3"/>
<dbReference type="STRING" id="344612.A1CFI3"/>
<dbReference type="SUPFAM" id="SSF56112">
    <property type="entry name" value="Protein kinase-like (PK-like)"/>
    <property type="match status" value="1"/>
</dbReference>
<evidence type="ECO:0000313" key="1">
    <source>
        <dbReference type="EMBL" id="EAW11632.1"/>
    </source>
</evidence>